<name>A0A7S2V463_9STRA</name>
<dbReference type="EMBL" id="HBHR01019440">
    <property type="protein sequence ID" value="CAD9870842.1"/>
    <property type="molecule type" value="Transcribed_RNA"/>
</dbReference>
<feature type="transmembrane region" description="Helical" evidence="1">
    <location>
        <begin position="12"/>
        <end position="39"/>
    </location>
</feature>
<feature type="transmembrane region" description="Helical" evidence="1">
    <location>
        <begin position="88"/>
        <end position="108"/>
    </location>
</feature>
<proteinExistence type="predicted"/>
<keyword evidence="1" id="KW-1133">Transmembrane helix</keyword>
<dbReference type="AlphaFoldDB" id="A0A7S2V463"/>
<evidence type="ECO:0000256" key="1">
    <source>
        <dbReference type="SAM" id="Phobius"/>
    </source>
</evidence>
<keyword evidence="1" id="KW-0812">Transmembrane</keyword>
<protein>
    <submittedName>
        <fullName evidence="2">Uncharacterized protein</fullName>
    </submittedName>
</protein>
<evidence type="ECO:0000313" key="2">
    <source>
        <dbReference type="EMBL" id="CAD9870842.1"/>
    </source>
</evidence>
<feature type="transmembrane region" description="Helical" evidence="1">
    <location>
        <begin position="136"/>
        <end position="154"/>
    </location>
</feature>
<sequence length="220" mass="25506">MANCCRSLCKLIFSSLLFILNVVDCLAGIVLLVYGFYLYSTLKIDSSDPKLQWTFASSMSLGILLTLASCFSFIGISADSCRCALSVSAWLTIPVALTELVLAIVFSLCKDEVFDLLDEEKEKLHLTQEAFETFQMWYQVVVWVLFGLFMCEVVRFHVSKNLRDAINLDIDEYYRLLDKEQEEEQARMLEQRLLLDQKYSELRDEYRNKYNSSYQQHKTA</sequence>
<reference evidence="2" key="1">
    <citation type="submission" date="2021-01" db="EMBL/GenBank/DDBJ databases">
        <authorList>
            <person name="Corre E."/>
            <person name="Pelletier E."/>
            <person name="Niang G."/>
            <person name="Scheremetjew M."/>
            <person name="Finn R."/>
            <person name="Kale V."/>
            <person name="Holt S."/>
            <person name="Cochrane G."/>
            <person name="Meng A."/>
            <person name="Brown T."/>
            <person name="Cohen L."/>
        </authorList>
    </citation>
    <scope>NUCLEOTIDE SEQUENCE</scope>
    <source>
        <strain evidence="2">CCMP1661</strain>
    </source>
</reference>
<keyword evidence="1" id="KW-0472">Membrane</keyword>
<accession>A0A7S2V463</accession>
<gene>
    <name evidence="2" type="ORF">FJAP1339_LOCUS9861</name>
</gene>
<organism evidence="2">
    <name type="scientific">Fibrocapsa japonica</name>
    <dbReference type="NCBI Taxonomy" id="94617"/>
    <lineage>
        <taxon>Eukaryota</taxon>
        <taxon>Sar</taxon>
        <taxon>Stramenopiles</taxon>
        <taxon>Ochrophyta</taxon>
        <taxon>Raphidophyceae</taxon>
        <taxon>Chattonellales</taxon>
        <taxon>Chattonellaceae</taxon>
        <taxon>Fibrocapsa</taxon>
    </lineage>
</organism>
<feature type="transmembrane region" description="Helical" evidence="1">
    <location>
        <begin position="51"/>
        <end position="76"/>
    </location>
</feature>